<accession>A0ABX7U2V5</accession>
<dbReference type="Gene3D" id="3.30.470.20">
    <property type="entry name" value="ATP-grasp fold, B domain"/>
    <property type="match status" value="1"/>
</dbReference>
<gene>
    <name evidence="3" type="primary">rimK</name>
    <name evidence="3" type="ORF">S1361_37700</name>
</gene>
<dbReference type="InterPro" id="IPR013651">
    <property type="entry name" value="ATP-grasp_RimK-type"/>
</dbReference>
<keyword evidence="3" id="KW-0687">Ribonucleoprotein</keyword>
<dbReference type="Proteomes" id="UP000663908">
    <property type="component" value="Chromosome"/>
</dbReference>
<dbReference type="GO" id="GO:0016874">
    <property type="term" value="F:ligase activity"/>
    <property type="evidence" value="ECO:0007669"/>
    <property type="project" value="UniProtKB-KW"/>
</dbReference>
<dbReference type="PROSITE" id="PS50975">
    <property type="entry name" value="ATP_GRASP"/>
    <property type="match status" value="1"/>
</dbReference>
<dbReference type="EMBL" id="CP071839">
    <property type="protein sequence ID" value="QTE03132.1"/>
    <property type="molecule type" value="Genomic_DNA"/>
</dbReference>
<evidence type="ECO:0000313" key="3">
    <source>
        <dbReference type="EMBL" id="QTE03132.1"/>
    </source>
</evidence>
<evidence type="ECO:0000256" key="1">
    <source>
        <dbReference type="PROSITE-ProRule" id="PRU00409"/>
    </source>
</evidence>
<proteinExistence type="predicted"/>
<dbReference type="GO" id="GO:0005840">
    <property type="term" value="C:ribosome"/>
    <property type="evidence" value="ECO:0007669"/>
    <property type="project" value="UniProtKB-KW"/>
</dbReference>
<keyword evidence="3" id="KW-0689">Ribosomal protein</keyword>
<dbReference type="SUPFAM" id="SSF56059">
    <property type="entry name" value="Glutathione synthetase ATP-binding domain-like"/>
    <property type="match status" value="1"/>
</dbReference>
<keyword evidence="3" id="KW-0436">Ligase</keyword>
<organism evidence="3 4">
    <name type="scientific">Streptomyces cyanogenus</name>
    <dbReference type="NCBI Taxonomy" id="80860"/>
    <lineage>
        <taxon>Bacteria</taxon>
        <taxon>Bacillati</taxon>
        <taxon>Actinomycetota</taxon>
        <taxon>Actinomycetes</taxon>
        <taxon>Kitasatosporales</taxon>
        <taxon>Streptomycetaceae</taxon>
        <taxon>Streptomyces</taxon>
    </lineage>
</organism>
<dbReference type="InterPro" id="IPR013815">
    <property type="entry name" value="ATP_grasp_subdomain_1"/>
</dbReference>
<keyword evidence="1" id="KW-0547">Nucleotide-binding</keyword>
<keyword evidence="4" id="KW-1185">Reference proteome</keyword>
<dbReference type="InterPro" id="IPR011761">
    <property type="entry name" value="ATP-grasp"/>
</dbReference>
<dbReference type="Gene3D" id="3.30.1490.20">
    <property type="entry name" value="ATP-grasp fold, A domain"/>
    <property type="match status" value="1"/>
</dbReference>
<reference evidence="3 4" key="1">
    <citation type="submission" date="2021-03" db="EMBL/GenBank/DDBJ databases">
        <title>Complete genome sequence of Streptomyces cyanogenus S136, producer of anticancer angucycline landomycin A.</title>
        <authorList>
            <person name="Hrab P."/>
            <person name="Ruckert C."/>
            <person name="Busche T."/>
            <person name="Ostash I."/>
            <person name="Kalinowski J."/>
            <person name="Fedorenko V."/>
            <person name="Yushchuk O."/>
            <person name="Ostash B."/>
        </authorList>
    </citation>
    <scope>NUCLEOTIDE SEQUENCE [LARGE SCALE GENOMIC DNA]</scope>
    <source>
        <strain evidence="3 4">S136</strain>
    </source>
</reference>
<dbReference type="Pfam" id="PF08443">
    <property type="entry name" value="RimK"/>
    <property type="match status" value="1"/>
</dbReference>
<name>A0ABX7U2V5_STRCY</name>
<dbReference type="PANTHER" id="PTHR21621:SF0">
    <property type="entry name" value="BETA-CITRYLGLUTAMATE SYNTHASE B-RELATED"/>
    <property type="match status" value="1"/>
</dbReference>
<evidence type="ECO:0000313" key="4">
    <source>
        <dbReference type="Proteomes" id="UP000663908"/>
    </source>
</evidence>
<evidence type="ECO:0000259" key="2">
    <source>
        <dbReference type="PROSITE" id="PS50975"/>
    </source>
</evidence>
<feature type="domain" description="ATP-grasp" evidence="2">
    <location>
        <begin position="80"/>
        <end position="284"/>
    </location>
</feature>
<dbReference type="PANTHER" id="PTHR21621">
    <property type="entry name" value="RIBOSOMAL PROTEIN S6 MODIFICATION PROTEIN"/>
    <property type="match status" value="1"/>
</dbReference>
<keyword evidence="1" id="KW-0067">ATP-binding</keyword>
<protein>
    <submittedName>
        <fullName evidence="3">Ribosomal protein S6--L-glutamate ligase</fullName>
    </submittedName>
</protein>
<sequence>MVSTGPGDTRAGGDPVPFRQHFVTHMERAAARSGVDLRWHSEHWVAELEAYGRRCHVVGYNFPLNDAASALLATDKAATSTLLSDNGVPHVPHRLLRWRPHESVSDMAARLPVPVVLKPLSSSGGRDVCRAETPDRLRSALHALTARYSALTVSPWMPIRHEYRVVVLNGRTELVFEKRCAGPRFGADPTDWDDAVEWRHNLKLGASAIVLDHPEVCGPLGGLARRAMACLGLVFGSVDIVEVDGELAVIEVNSGVCLERFSRQDAVCHAAAQRVYETGVRACFRPR</sequence>